<proteinExistence type="predicted"/>
<evidence type="ECO:0000313" key="2">
    <source>
        <dbReference type="Proteomes" id="UP000022433"/>
    </source>
</evidence>
<reference evidence="1 2" key="1">
    <citation type="submission" date="2014-02" db="EMBL/GenBank/DDBJ databases">
        <authorList>
            <person name="Sears C."/>
            <person name="Carroll K."/>
            <person name="Sack B.R."/>
            <person name="Qadri F."/>
            <person name="Myers L.L."/>
            <person name="Chung G.-T."/>
            <person name="Escheverria P."/>
            <person name="Fraser C.M."/>
            <person name="Sadzewicz L."/>
            <person name="Shefchek K.A."/>
            <person name="Tallon L."/>
            <person name="Das S.P."/>
            <person name="Daugherty S."/>
            <person name="Mongodin E.F."/>
        </authorList>
    </citation>
    <scope>NUCLEOTIDE SEQUENCE [LARGE SCALE GENOMIC DNA]</scope>
    <source>
        <strain evidence="1 2">1007-1-F #10</strain>
    </source>
</reference>
<protein>
    <submittedName>
        <fullName evidence="1">Uncharacterized protein</fullName>
    </submittedName>
</protein>
<gene>
    <name evidence="1" type="ORF">M104_1289</name>
</gene>
<sequence length="85" mass="10050">MEWIMKLPKVIHVELREPYNGKRHFYFGSIAAIFDELSEEQIGIKKESLWNVDLSRVEYQNKYCTIRMGVLIRKKTFRGNTKIGG</sequence>
<evidence type="ECO:0000313" key="1">
    <source>
        <dbReference type="EMBL" id="EYA15619.1"/>
    </source>
</evidence>
<comment type="caution">
    <text evidence="1">The sequence shown here is derived from an EMBL/GenBank/DDBJ whole genome shotgun (WGS) entry which is preliminary data.</text>
</comment>
<dbReference type="AlphaFoldDB" id="A0AAN4SJ25"/>
<accession>A0AAN4SJ25</accession>
<name>A0AAN4SJ25_BACFG</name>
<dbReference type="Proteomes" id="UP000022433">
    <property type="component" value="Unassembled WGS sequence"/>
</dbReference>
<dbReference type="EMBL" id="JGEA01000015">
    <property type="protein sequence ID" value="EYA15619.1"/>
    <property type="molecule type" value="Genomic_DNA"/>
</dbReference>
<organism evidence="1 2">
    <name type="scientific">Bacteroides fragilis str. 1007-1-F #10</name>
    <dbReference type="NCBI Taxonomy" id="1339295"/>
    <lineage>
        <taxon>Bacteria</taxon>
        <taxon>Pseudomonadati</taxon>
        <taxon>Bacteroidota</taxon>
        <taxon>Bacteroidia</taxon>
        <taxon>Bacteroidales</taxon>
        <taxon>Bacteroidaceae</taxon>
        <taxon>Bacteroides</taxon>
    </lineage>
</organism>